<dbReference type="PROSITE" id="PS01162">
    <property type="entry name" value="QOR_ZETA_CRYSTAL"/>
    <property type="match status" value="1"/>
</dbReference>
<dbReference type="Pfam" id="PF13602">
    <property type="entry name" value="ADH_zinc_N_2"/>
    <property type="match status" value="1"/>
</dbReference>
<keyword evidence="4" id="KW-0521">NADP</keyword>
<evidence type="ECO:0000313" key="7">
    <source>
        <dbReference type="EMBL" id="XDQ78157.1"/>
    </source>
</evidence>
<sequence>MTETTSATPAGTPTKAIAFDRFGDADVLSPVEIELPAPGPGQVRIAVRAVGVNPLDHKLRSGAMAGFFPVVFPAVPGYELAGVVEAVGAEVAGFAPGDEVFGAPMGGGYAEHALVDAATLAHKPATLGWAEAAAIPVAAETAERALDVLGVRSGETLLVHGAAGGVGTVLLQFARARGITVVGTASEANHAHLRDLGAIPVTYGEGLAERVRAAAPGGRVDRVLDAAGQGGVLPLSIELAGDAQRVLTIADPMGAPEHGVRFTGGMEGGEPYHQRAYAAALALHEAGTLRLPLHRVLPLAEAVEAHRLSEHGHLRGKIVLTV</sequence>
<dbReference type="AlphaFoldDB" id="A0AB39TFX2"/>
<comment type="subcellular location">
    <subcellularLocation>
        <location evidence="1">Cytoplasm</location>
    </subcellularLocation>
</comment>
<keyword evidence="5" id="KW-0694">RNA-binding</keyword>
<dbReference type="GO" id="GO:0005737">
    <property type="term" value="C:cytoplasm"/>
    <property type="evidence" value="ECO:0007669"/>
    <property type="project" value="UniProtKB-SubCell"/>
</dbReference>
<reference evidence="7" key="1">
    <citation type="submission" date="2024-07" db="EMBL/GenBank/DDBJ databases">
        <authorList>
            <person name="Yu S.T."/>
        </authorList>
    </citation>
    <scope>NUCLEOTIDE SEQUENCE</scope>
    <source>
        <strain evidence="7">Y1</strain>
    </source>
</reference>
<dbReference type="SUPFAM" id="SSF50129">
    <property type="entry name" value="GroES-like"/>
    <property type="match status" value="1"/>
</dbReference>
<dbReference type="RefSeq" id="WP_045711113.1">
    <property type="nucleotide sequence ID" value="NZ_CP163445.1"/>
</dbReference>
<dbReference type="SMART" id="SM00829">
    <property type="entry name" value="PKS_ER"/>
    <property type="match status" value="1"/>
</dbReference>
<feature type="domain" description="Enoyl reductase (ER)" evidence="6">
    <location>
        <begin position="23"/>
        <end position="320"/>
    </location>
</feature>
<dbReference type="PANTHER" id="PTHR44154:SF1">
    <property type="entry name" value="QUINONE OXIDOREDUCTASE"/>
    <property type="match status" value="1"/>
</dbReference>
<dbReference type="InterPro" id="IPR013154">
    <property type="entry name" value="ADH-like_N"/>
</dbReference>
<organism evidence="7">
    <name type="scientific">Streptomyces sp. Y1</name>
    <dbReference type="NCBI Taxonomy" id="3238634"/>
    <lineage>
        <taxon>Bacteria</taxon>
        <taxon>Bacillati</taxon>
        <taxon>Actinomycetota</taxon>
        <taxon>Actinomycetes</taxon>
        <taxon>Kitasatosporales</taxon>
        <taxon>Streptomycetaceae</taxon>
        <taxon>Streptomyces</taxon>
    </lineage>
</organism>
<dbReference type="EMBL" id="CP163445">
    <property type="protein sequence ID" value="XDQ78157.1"/>
    <property type="molecule type" value="Genomic_DNA"/>
</dbReference>
<evidence type="ECO:0000256" key="3">
    <source>
        <dbReference type="ARBA" id="ARBA00022490"/>
    </source>
</evidence>
<evidence type="ECO:0000256" key="4">
    <source>
        <dbReference type="ARBA" id="ARBA00022857"/>
    </source>
</evidence>
<evidence type="ECO:0000256" key="5">
    <source>
        <dbReference type="ARBA" id="ARBA00022884"/>
    </source>
</evidence>
<dbReference type="SUPFAM" id="SSF51735">
    <property type="entry name" value="NAD(P)-binding Rossmann-fold domains"/>
    <property type="match status" value="1"/>
</dbReference>
<evidence type="ECO:0000256" key="2">
    <source>
        <dbReference type="ARBA" id="ARBA00011881"/>
    </source>
</evidence>
<keyword evidence="3" id="KW-0963">Cytoplasm</keyword>
<accession>A0AB39TFX2</accession>
<dbReference type="InterPro" id="IPR002364">
    <property type="entry name" value="Quin_OxRdtase/zeta-crystal_CS"/>
</dbReference>
<dbReference type="InterPro" id="IPR020843">
    <property type="entry name" value="ER"/>
</dbReference>
<protein>
    <submittedName>
        <fullName evidence="7">Zinc-binding alcohol dehydrogenase family protein</fullName>
    </submittedName>
</protein>
<dbReference type="InterPro" id="IPR036291">
    <property type="entry name" value="NAD(P)-bd_dom_sf"/>
</dbReference>
<dbReference type="GO" id="GO:0016491">
    <property type="term" value="F:oxidoreductase activity"/>
    <property type="evidence" value="ECO:0007669"/>
    <property type="project" value="InterPro"/>
</dbReference>
<gene>
    <name evidence="7" type="ORF">AB2U05_06560</name>
</gene>
<dbReference type="InterPro" id="IPR051603">
    <property type="entry name" value="Zinc-ADH_QOR/CCCR"/>
</dbReference>
<evidence type="ECO:0000259" key="6">
    <source>
        <dbReference type="SMART" id="SM00829"/>
    </source>
</evidence>
<evidence type="ECO:0000256" key="1">
    <source>
        <dbReference type="ARBA" id="ARBA00004496"/>
    </source>
</evidence>
<dbReference type="Pfam" id="PF08240">
    <property type="entry name" value="ADH_N"/>
    <property type="match status" value="1"/>
</dbReference>
<proteinExistence type="predicted"/>
<dbReference type="CDD" id="cd05289">
    <property type="entry name" value="MDR_like_2"/>
    <property type="match status" value="1"/>
</dbReference>
<dbReference type="Gene3D" id="3.40.50.720">
    <property type="entry name" value="NAD(P)-binding Rossmann-like Domain"/>
    <property type="match status" value="1"/>
</dbReference>
<dbReference type="GO" id="GO:0008270">
    <property type="term" value="F:zinc ion binding"/>
    <property type="evidence" value="ECO:0007669"/>
    <property type="project" value="InterPro"/>
</dbReference>
<comment type="subunit">
    <text evidence="2">Homotetramer.</text>
</comment>
<dbReference type="PANTHER" id="PTHR44154">
    <property type="entry name" value="QUINONE OXIDOREDUCTASE"/>
    <property type="match status" value="1"/>
</dbReference>
<name>A0AB39TFX2_9ACTN</name>
<dbReference type="InterPro" id="IPR011032">
    <property type="entry name" value="GroES-like_sf"/>
</dbReference>
<dbReference type="Gene3D" id="3.90.180.10">
    <property type="entry name" value="Medium-chain alcohol dehydrogenases, catalytic domain"/>
    <property type="match status" value="1"/>
</dbReference>
<dbReference type="GO" id="GO:0003723">
    <property type="term" value="F:RNA binding"/>
    <property type="evidence" value="ECO:0007669"/>
    <property type="project" value="UniProtKB-KW"/>
</dbReference>